<evidence type="ECO:0000313" key="3">
    <source>
        <dbReference type="EMBL" id="SLN36384.1"/>
    </source>
</evidence>
<feature type="transmembrane region" description="Helical" evidence="2">
    <location>
        <begin position="154"/>
        <end position="173"/>
    </location>
</feature>
<gene>
    <name evidence="3" type="ORF">TRL7639_01762</name>
</gene>
<evidence type="ECO:0000256" key="1">
    <source>
        <dbReference type="SAM" id="MobiDB-lite"/>
    </source>
</evidence>
<keyword evidence="4" id="KW-1185">Reference proteome</keyword>
<dbReference type="Proteomes" id="UP000193077">
    <property type="component" value="Unassembled WGS sequence"/>
</dbReference>
<dbReference type="EMBL" id="FWFO01000001">
    <property type="protein sequence ID" value="SLN36384.1"/>
    <property type="molecule type" value="Genomic_DNA"/>
</dbReference>
<keyword evidence="2" id="KW-0472">Membrane</keyword>
<feature type="transmembrane region" description="Helical" evidence="2">
    <location>
        <begin position="119"/>
        <end position="138"/>
    </location>
</feature>
<keyword evidence="2" id="KW-1133">Transmembrane helix</keyword>
<sequence>MKQAIVILHGMGEQIPMQTLNSFVDAVWTTDKSLVNQSKPDPNTGADRSQNASWSKPDNRNNSSELRRITTERDEAGNYTDFYEYYWAHLMHGTTWEHVQSWIVDLLLRNPFKRVPHRVLHAWVVLWLIAAVTAYFTLKGMLPSDGAKPTTTRAILSGVGGLIVASFVSNVLIKRFGDVARYVKALPPNVDRRQEIRHHGVALLQRLIDSGDYDRIVVVAHSLGTIVAYDILSMLFVDNNQLDDPTILSRGQQPEREKLEDMIRDAAGLPLSTGANGSGRPMDVTAYQAQQAKALAEFRAQGGSWIISDFITLGSPLAHAEFLMSESHADLRKRQADRLLPTCPPMPEYDGTTKLRHITYDRSGSRNRTPQDPRTSHHAAPFAYTRWTNLYSDEKLLLTGDLISGPVAPTFGADLNGTTVCGIRDVGVLPALSQDGTVAAGHRRTFFSHNNYWASDKGSDTDHPEVPHHIAELRRALAILQP</sequence>
<protein>
    <submittedName>
        <fullName evidence="3">Uncharacterized protein</fullName>
    </submittedName>
</protein>
<dbReference type="AlphaFoldDB" id="A0A1Y5SAQ2"/>
<evidence type="ECO:0000313" key="4">
    <source>
        <dbReference type="Proteomes" id="UP000193077"/>
    </source>
</evidence>
<dbReference type="RefSeq" id="WP_085795321.1">
    <property type="nucleotide sequence ID" value="NZ_FWFO01000001.1"/>
</dbReference>
<name>A0A1Y5SAQ2_9RHOB</name>
<feature type="transmembrane region" description="Helical" evidence="2">
    <location>
        <begin position="216"/>
        <end position="237"/>
    </location>
</feature>
<proteinExistence type="predicted"/>
<reference evidence="3 4" key="1">
    <citation type="submission" date="2017-03" db="EMBL/GenBank/DDBJ databases">
        <authorList>
            <person name="Afonso C.L."/>
            <person name="Miller P.J."/>
            <person name="Scott M.A."/>
            <person name="Spackman E."/>
            <person name="Goraichik I."/>
            <person name="Dimitrov K.M."/>
            <person name="Suarez D.L."/>
            <person name="Swayne D.E."/>
        </authorList>
    </citation>
    <scope>NUCLEOTIDE SEQUENCE [LARGE SCALE GENOMIC DNA]</scope>
    <source>
        <strain evidence="3 4">CECT 7639</strain>
    </source>
</reference>
<accession>A0A1Y5SAQ2</accession>
<feature type="compositionally biased region" description="Polar residues" evidence="1">
    <location>
        <begin position="34"/>
        <end position="64"/>
    </location>
</feature>
<feature type="region of interest" description="Disordered" evidence="1">
    <location>
        <begin position="34"/>
        <end position="69"/>
    </location>
</feature>
<dbReference type="OrthoDB" id="4058760at2"/>
<organism evidence="3 4">
    <name type="scientific">Falsiruegeria litorea R37</name>
    <dbReference type="NCBI Taxonomy" id="1200284"/>
    <lineage>
        <taxon>Bacteria</taxon>
        <taxon>Pseudomonadati</taxon>
        <taxon>Pseudomonadota</taxon>
        <taxon>Alphaproteobacteria</taxon>
        <taxon>Rhodobacterales</taxon>
        <taxon>Roseobacteraceae</taxon>
        <taxon>Falsiruegeria</taxon>
    </lineage>
</organism>
<keyword evidence="2" id="KW-0812">Transmembrane</keyword>
<evidence type="ECO:0000256" key="2">
    <source>
        <dbReference type="SAM" id="Phobius"/>
    </source>
</evidence>